<keyword evidence="4 5" id="KW-0472">Membrane</keyword>
<gene>
    <name evidence="7" type="ORF">GCM10009808_10430</name>
</gene>
<evidence type="ECO:0000313" key="8">
    <source>
        <dbReference type="Proteomes" id="UP001501690"/>
    </source>
</evidence>
<evidence type="ECO:0000256" key="2">
    <source>
        <dbReference type="ARBA" id="ARBA00022692"/>
    </source>
</evidence>
<dbReference type="InterPro" id="IPR011701">
    <property type="entry name" value="MFS"/>
</dbReference>
<evidence type="ECO:0000256" key="1">
    <source>
        <dbReference type="ARBA" id="ARBA00004651"/>
    </source>
</evidence>
<dbReference type="EMBL" id="BAAAPL010000001">
    <property type="protein sequence ID" value="GAA1695162.1"/>
    <property type="molecule type" value="Genomic_DNA"/>
</dbReference>
<evidence type="ECO:0000256" key="4">
    <source>
        <dbReference type="ARBA" id="ARBA00023136"/>
    </source>
</evidence>
<feature type="transmembrane region" description="Helical" evidence="5">
    <location>
        <begin position="171"/>
        <end position="191"/>
    </location>
</feature>
<dbReference type="Pfam" id="PF07690">
    <property type="entry name" value="MFS_1"/>
    <property type="match status" value="1"/>
</dbReference>
<feature type="transmembrane region" description="Helical" evidence="5">
    <location>
        <begin position="244"/>
        <end position="265"/>
    </location>
</feature>
<proteinExistence type="predicted"/>
<dbReference type="PANTHER" id="PTHR23514">
    <property type="entry name" value="BYPASS OF STOP CODON PROTEIN 6"/>
    <property type="match status" value="1"/>
</dbReference>
<feature type="transmembrane region" description="Helical" evidence="5">
    <location>
        <begin position="363"/>
        <end position="380"/>
    </location>
</feature>
<name>A0ABN2HXH2_9MICO</name>
<evidence type="ECO:0000256" key="5">
    <source>
        <dbReference type="SAM" id="Phobius"/>
    </source>
</evidence>
<feature type="transmembrane region" description="Helical" evidence="5">
    <location>
        <begin position="340"/>
        <end position="357"/>
    </location>
</feature>
<dbReference type="PROSITE" id="PS50850">
    <property type="entry name" value="MFS"/>
    <property type="match status" value="1"/>
</dbReference>
<dbReference type="PANTHER" id="PTHR23514:SF13">
    <property type="entry name" value="INNER MEMBRANE PROTEIN YBJJ"/>
    <property type="match status" value="1"/>
</dbReference>
<reference evidence="7 8" key="1">
    <citation type="journal article" date="2019" name="Int. J. Syst. Evol. Microbiol.">
        <title>The Global Catalogue of Microorganisms (GCM) 10K type strain sequencing project: providing services to taxonomists for standard genome sequencing and annotation.</title>
        <authorList>
            <consortium name="The Broad Institute Genomics Platform"/>
            <consortium name="The Broad Institute Genome Sequencing Center for Infectious Disease"/>
            <person name="Wu L."/>
            <person name="Ma J."/>
        </authorList>
    </citation>
    <scope>NUCLEOTIDE SEQUENCE [LARGE SCALE GENOMIC DNA]</scope>
    <source>
        <strain evidence="7 8">JCM 15577</strain>
    </source>
</reference>
<evidence type="ECO:0000259" key="6">
    <source>
        <dbReference type="PROSITE" id="PS50850"/>
    </source>
</evidence>
<comment type="caution">
    <text evidence="7">The sequence shown here is derived from an EMBL/GenBank/DDBJ whole genome shotgun (WGS) entry which is preliminary data.</text>
</comment>
<keyword evidence="8" id="KW-1185">Reference proteome</keyword>
<feature type="transmembrane region" description="Helical" evidence="5">
    <location>
        <begin position="145"/>
        <end position="165"/>
    </location>
</feature>
<dbReference type="RefSeq" id="WP_344070126.1">
    <property type="nucleotide sequence ID" value="NZ_BAAAPL010000001.1"/>
</dbReference>
<dbReference type="SUPFAM" id="SSF103473">
    <property type="entry name" value="MFS general substrate transporter"/>
    <property type="match status" value="1"/>
</dbReference>
<evidence type="ECO:0000256" key="3">
    <source>
        <dbReference type="ARBA" id="ARBA00022989"/>
    </source>
</evidence>
<evidence type="ECO:0000313" key="7">
    <source>
        <dbReference type="EMBL" id="GAA1695162.1"/>
    </source>
</evidence>
<protein>
    <submittedName>
        <fullName evidence="7">MFS transporter</fullName>
    </submittedName>
</protein>
<organism evidence="7 8">
    <name type="scientific">Microbacterium sediminicola</name>
    <dbReference type="NCBI Taxonomy" id="415210"/>
    <lineage>
        <taxon>Bacteria</taxon>
        <taxon>Bacillati</taxon>
        <taxon>Actinomycetota</taxon>
        <taxon>Actinomycetes</taxon>
        <taxon>Micrococcales</taxon>
        <taxon>Microbacteriaceae</taxon>
        <taxon>Microbacterium</taxon>
    </lineage>
</organism>
<feature type="domain" description="Major facilitator superfamily (MFS) profile" evidence="6">
    <location>
        <begin position="212"/>
        <end position="394"/>
    </location>
</feature>
<dbReference type="Proteomes" id="UP001501690">
    <property type="component" value="Unassembled WGS sequence"/>
</dbReference>
<feature type="transmembrane region" description="Helical" evidence="5">
    <location>
        <begin position="212"/>
        <end position="232"/>
    </location>
</feature>
<dbReference type="InterPro" id="IPR051788">
    <property type="entry name" value="MFS_Transporter"/>
</dbReference>
<feature type="transmembrane region" description="Helical" evidence="5">
    <location>
        <begin position="52"/>
        <end position="75"/>
    </location>
</feature>
<dbReference type="Gene3D" id="1.20.1250.20">
    <property type="entry name" value="MFS general substrate transporter like domains"/>
    <property type="match status" value="1"/>
</dbReference>
<keyword evidence="3 5" id="KW-1133">Transmembrane helix</keyword>
<feature type="transmembrane region" description="Helical" evidence="5">
    <location>
        <begin position="106"/>
        <end position="124"/>
    </location>
</feature>
<feature type="transmembrane region" description="Helical" evidence="5">
    <location>
        <begin position="82"/>
        <end position="100"/>
    </location>
</feature>
<dbReference type="InterPro" id="IPR036259">
    <property type="entry name" value="MFS_trans_sf"/>
</dbReference>
<feature type="transmembrane region" description="Helical" evidence="5">
    <location>
        <begin position="277"/>
        <end position="295"/>
    </location>
</feature>
<accession>A0ABN2HXH2</accession>
<keyword evidence="2 5" id="KW-0812">Transmembrane</keyword>
<dbReference type="InterPro" id="IPR020846">
    <property type="entry name" value="MFS_dom"/>
</dbReference>
<feature type="transmembrane region" description="Helical" evidence="5">
    <location>
        <begin position="301"/>
        <end position="320"/>
    </location>
</feature>
<comment type="subcellular location">
    <subcellularLocation>
        <location evidence="1">Cell membrane</location>
        <topology evidence="1">Multi-pass membrane protein</topology>
    </subcellularLocation>
</comment>
<feature type="transmembrane region" description="Helical" evidence="5">
    <location>
        <begin position="19"/>
        <end position="40"/>
    </location>
</feature>
<sequence length="394" mass="40003">MTDATTTGTAMVRLRRMSVAAAGAYGVQGLGYAVVVTALPSFQARHALDETAVSLILLGVVVAAAAGSVLADLLAVRRNSRFAVIVGFALQIIGLTGAALSPEIVLFVVSILVYGVGLGTIDAASNMQGVLVQRHWGRPILGRLFAVYTVAAIVGAMAMSAGISLGSGATFALLIAAGMQLVYLLAASRALDPERAARQAGTKAGRLPRMPIFVVGLVVFAVFTMDAGLSTWSSVHLVDMGTAAALAPLGYALYQAGVLIARLAVDPVERRVGTRRVALAALIAGAVGSIAFALIPVFGVAVFALFLAGLCSGALIPIAFGMAGRIDPARSDEIVARVNIYNYGGALIGTVGVGLLLDAGGPALAFIVPALVLLLALPALRSHATPKAAPGVES</sequence>